<evidence type="ECO:0000259" key="9">
    <source>
        <dbReference type="PROSITE" id="PS51456"/>
    </source>
</evidence>
<evidence type="ECO:0000256" key="8">
    <source>
        <dbReference type="PROSITE-ProRule" id="PRU00782"/>
    </source>
</evidence>
<proteinExistence type="inferred from homology"/>
<dbReference type="PANTHER" id="PTHR13140:SF857">
    <property type="entry name" value="MYOSIN-11"/>
    <property type="match status" value="1"/>
</dbReference>
<dbReference type="Gene3D" id="1.20.120.720">
    <property type="entry name" value="Myosin VI head, motor domain, U50 subdomain"/>
    <property type="match status" value="1"/>
</dbReference>
<sequence length="136" mass="15634">MKFTPKEKDELFAITAGIMHMGELKFKQRPREEQAELEDGKEGELACKMFSVDYDKFISSLLKPRVKVGTEWVNKGQNLEQVNWAVGALAKALYARMFSWLIKRCNKTLDAQDLSRDFFIGVLDIAGFEIFDVSLY</sequence>
<reference evidence="10 11" key="1">
    <citation type="submission" date="2014-03" db="EMBL/GenBank/DDBJ databases">
        <title>Draft genome of the hookworm Oesophagostomum dentatum.</title>
        <authorList>
            <person name="Mitreva M."/>
        </authorList>
    </citation>
    <scope>NUCLEOTIDE SEQUENCE [LARGE SCALE GENOMIC DNA]</scope>
    <source>
        <strain evidence="10 11">OD-Hann</strain>
    </source>
</reference>
<evidence type="ECO:0000256" key="5">
    <source>
        <dbReference type="ARBA" id="ARBA00023123"/>
    </source>
</evidence>
<keyword evidence="6" id="KW-0505">Motor protein</keyword>
<dbReference type="GO" id="GO:0016020">
    <property type="term" value="C:membrane"/>
    <property type="evidence" value="ECO:0007669"/>
    <property type="project" value="TreeGrafter"/>
</dbReference>
<dbReference type="PANTHER" id="PTHR13140">
    <property type="entry name" value="MYOSIN"/>
    <property type="match status" value="1"/>
</dbReference>
<evidence type="ECO:0000256" key="6">
    <source>
        <dbReference type="ARBA" id="ARBA00023175"/>
    </source>
</evidence>
<name>A0A0B1S562_OESDE</name>
<evidence type="ECO:0000313" key="11">
    <source>
        <dbReference type="Proteomes" id="UP000053660"/>
    </source>
</evidence>
<dbReference type="InterPro" id="IPR001609">
    <property type="entry name" value="Myosin_head_motor_dom-like"/>
</dbReference>
<dbReference type="FunFam" id="1.20.120.720:FF:000001">
    <property type="entry name" value="Myosin heavy chain, muscle"/>
    <property type="match status" value="1"/>
</dbReference>
<keyword evidence="7 8" id="KW-0009">Actin-binding</keyword>
<dbReference type="GO" id="GO:0005737">
    <property type="term" value="C:cytoplasm"/>
    <property type="evidence" value="ECO:0007669"/>
    <property type="project" value="TreeGrafter"/>
</dbReference>
<evidence type="ECO:0000256" key="1">
    <source>
        <dbReference type="ARBA" id="ARBA00008314"/>
    </source>
</evidence>
<dbReference type="OrthoDB" id="6108017at2759"/>
<keyword evidence="5 8" id="KW-0518">Myosin</keyword>
<keyword evidence="2" id="KW-0547">Nucleotide-binding</keyword>
<feature type="domain" description="Myosin motor" evidence="9">
    <location>
        <begin position="1"/>
        <end position="136"/>
    </location>
</feature>
<evidence type="ECO:0000256" key="2">
    <source>
        <dbReference type="ARBA" id="ARBA00022741"/>
    </source>
</evidence>
<keyword evidence="3" id="KW-0067">ATP-binding</keyword>
<dbReference type="GO" id="GO:0005524">
    <property type="term" value="F:ATP binding"/>
    <property type="evidence" value="ECO:0007669"/>
    <property type="project" value="UniProtKB-KW"/>
</dbReference>
<gene>
    <name evidence="10" type="ORF">OESDEN_22009</name>
</gene>
<dbReference type="Pfam" id="PF00063">
    <property type="entry name" value="Myosin_head"/>
    <property type="match status" value="1"/>
</dbReference>
<dbReference type="GO" id="GO:0000146">
    <property type="term" value="F:microfilament motor activity"/>
    <property type="evidence" value="ECO:0007669"/>
    <property type="project" value="TreeGrafter"/>
</dbReference>
<dbReference type="AlphaFoldDB" id="A0A0B1S562"/>
<dbReference type="GO" id="GO:0016459">
    <property type="term" value="C:myosin complex"/>
    <property type="evidence" value="ECO:0007669"/>
    <property type="project" value="UniProtKB-KW"/>
</dbReference>
<comment type="similarity">
    <text evidence="1 8">Belongs to the TRAFAC class myosin-kinesin ATPase superfamily. Myosin family.</text>
</comment>
<protein>
    <recommendedName>
        <fullName evidence="9">Myosin motor domain-containing protein</fullName>
    </recommendedName>
</protein>
<dbReference type="Proteomes" id="UP000053660">
    <property type="component" value="Unassembled WGS sequence"/>
</dbReference>
<comment type="caution">
    <text evidence="8">Lacks conserved residue(s) required for the propagation of feature annotation.</text>
</comment>
<accession>A0A0B1S562</accession>
<dbReference type="EMBL" id="KN609841">
    <property type="protein sequence ID" value="KHJ78370.1"/>
    <property type="molecule type" value="Genomic_DNA"/>
</dbReference>
<organism evidence="10 11">
    <name type="scientific">Oesophagostomum dentatum</name>
    <name type="common">Nodular worm</name>
    <dbReference type="NCBI Taxonomy" id="61180"/>
    <lineage>
        <taxon>Eukaryota</taxon>
        <taxon>Metazoa</taxon>
        <taxon>Ecdysozoa</taxon>
        <taxon>Nematoda</taxon>
        <taxon>Chromadorea</taxon>
        <taxon>Rhabditida</taxon>
        <taxon>Rhabditina</taxon>
        <taxon>Rhabditomorpha</taxon>
        <taxon>Strongyloidea</taxon>
        <taxon>Strongylidae</taxon>
        <taxon>Oesophagostomum</taxon>
    </lineage>
</organism>
<evidence type="ECO:0000313" key="10">
    <source>
        <dbReference type="EMBL" id="KHJ78370.1"/>
    </source>
</evidence>
<dbReference type="GO" id="GO:0051015">
    <property type="term" value="F:actin filament binding"/>
    <property type="evidence" value="ECO:0007669"/>
    <property type="project" value="TreeGrafter"/>
</dbReference>
<evidence type="ECO:0000256" key="7">
    <source>
        <dbReference type="ARBA" id="ARBA00023203"/>
    </source>
</evidence>
<keyword evidence="11" id="KW-1185">Reference proteome</keyword>
<dbReference type="GO" id="GO:0007015">
    <property type="term" value="P:actin filament organization"/>
    <property type="evidence" value="ECO:0007669"/>
    <property type="project" value="TreeGrafter"/>
</dbReference>
<evidence type="ECO:0000256" key="3">
    <source>
        <dbReference type="ARBA" id="ARBA00022840"/>
    </source>
</evidence>
<dbReference type="InterPro" id="IPR027417">
    <property type="entry name" value="P-loop_NTPase"/>
</dbReference>
<dbReference type="PROSITE" id="PS51456">
    <property type="entry name" value="MYOSIN_MOTOR"/>
    <property type="match status" value="1"/>
</dbReference>
<evidence type="ECO:0000256" key="4">
    <source>
        <dbReference type="ARBA" id="ARBA00023054"/>
    </source>
</evidence>
<dbReference type="SUPFAM" id="SSF52540">
    <property type="entry name" value="P-loop containing nucleoside triphosphate hydrolases"/>
    <property type="match status" value="1"/>
</dbReference>
<keyword evidence="4" id="KW-0175">Coiled coil</keyword>